<feature type="chain" id="PRO_5030959438" evidence="1">
    <location>
        <begin position="21"/>
        <end position="166"/>
    </location>
</feature>
<dbReference type="InterPro" id="IPR031817">
    <property type="entry name" value="DotD"/>
</dbReference>
<keyword evidence="3" id="KW-1185">Reference proteome</keyword>
<protein>
    <submittedName>
        <fullName evidence="2">Defect-in-organelle-trafficking protein DotD</fullName>
    </submittedName>
</protein>
<evidence type="ECO:0000313" key="2">
    <source>
        <dbReference type="EMBL" id="MBB4000117.1"/>
    </source>
</evidence>
<keyword evidence="1" id="KW-0732">Signal</keyword>
<sequence>MRGIGIIVALCLPVAGCAKAPPPDLTGISGYIAQQTSFTEDQKEYASRYGALAGYNANAVQLVPNYPSEELFRLVDSRWNGTVEDLTQRIAKLTGFRVATSGEKPGAPIVVAVNQADLTAIGFLREGFAQARTRATLTIDQNNRVMTIRYVRPESSPVPHQDDVTL</sequence>
<dbReference type="Pfam" id="PF16816">
    <property type="entry name" value="DotD"/>
    <property type="match status" value="1"/>
</dbReference>
<gene>
    <name evidence="2" type="ORF">GGR04_003993</name>
</gene>
<dbReference type="InterPro" id="IPR038140">
    <property type="entry name" value="DotD_sf"/>
</dbReference>
<organism evidence="2 3">
    <name type="scientific">Aureimonas pseudogalii</name>
    <dbReference type="NCBI Taxonomy" id="1744844"/>
    <lineage>
        <taxon>Bacteria</taxon>
        <taxon>Pseudomonadati</taxon>
        <taxon>Pseudomonadota</taxon>
        <taxon>Alphaproteobacteria</taxon>
        <taxon>Hyphomicrobiales</taxon>
        <taxon>Aurantimonadaceae</taxon>
        <taxon>Aureimonas</taxon>
    </lineage>
</organism>
<evidence type="ECO:0000256" key="1">
    <source>
        <dbReference type="SAM" id="SignalP"/>
    </source>
</evidence>
<reference evidence="2 3" key="1">
    <citation type="submission" date="2020-08" db="EMBL/GenBank/DDBJ databases">
        <title>Genomic Encyclopedia of Type Strains, Phase IV (KMG-IV): sequencing the most valuable type-strain genomes for metagenomic binning, comparative biology and taxonomic classification.</title>
        <authorList>
            <person name="Goeker M."/>
        </authorList>
    </citation>
    <scope>NUCLEOTIDE SEQUENCE [LARGE SCALE GENOMIC DNA]</scope>
    <source>
        <strain evidence="2 3">DSM 102238</strain>
    </source>
</reference>
<dbReference type="Gene3D" id="3.55.50.60">
    <property type="entry name" value="DotD protein"/>
    <property type="match status" value="1"/>
</dbReference>
<dbReference type="RefSeq" id="WP_183201697.1">
    <property type="nucleotide sequence ID" value="NZ_JACIEK010000015.1"/>
</dbReference>
<dbReference type="Proteomes" id="UP000542776">
    <property type="component" value="Unassembled WGS sequence"/>
</dbReference>
<name>A0A7W6H7T3_9HYPH</name>
<dbReference type="EMBL" id="JACIEK010000015">
    <property type="protein sequence ID" value="MBB4000117.1"/>
    <property type="molecule type" value="Genomic_DNA"/>
</dbReference>
<feature type="signal peptide" evidence="1">
    <location>
        <begin position="1"/>
        <end position="20"/>
    </location>
</feature>
<accession>A0A7W6H7T3</accession>
<comment type="caution">
    <text evidence="2">The sequence shown here is derived from an EMBL/GenBank/DDBJ whole genome shotgun (WGS) entry which is preliminary data.</text>
</comment>
<proteinExistence type="predicted"/>
<evidence type="ECO:0000313" key="3">
    <source>
        <dbReference type="Proteomes" id="UP000542776"/>
    </source>
</evidence>
<dbReference type="AlphaFoldDB" id="A0A7W6H7T3"/>